<keyword evidence="2" id="KW-1185">Reference proteome</keyword>
<dbReference type="Proteomes" id="UP000243459">
    <property type="component" value="Chromosome 6"/>
</dbReference>
<name>A0A5P1ES84_ASPOF</name>
<sequence length="92" mass="10238">MVNCGGSCAESEDGKSDGKLVMEETLRAMSEVFGGDGRLWVLDLGLKEEDSCVALTGRRPDSYEWKGKMVKGLKGFVDMWWAFQGDKRDPQD</sequence>
<gene>
    <name evidence="1" type="ORF">A4U43_C06F13380</name>
</gene>
<reference evidence="2" key="1">
    <citation type="journal article" date="2017" name="Nat. Commun.">
        <title>The asparagus genome sheds light on the origin and evolution of a young Y chromosome.</title>
        <authorList>
            <person name="Harkess A."/>
            <person name="Zhou J."/>
            <person name="Xu C."/>
            <person name="Bowers J.E."/>
            <person name="Van der Hulst R."/>
            <person name="Ayyampalayam S."/>
            <person name="Mercati F."/>
            <person name="Riccardi P."/>
            <person name="McKain M.R."/>
            <person name="Kakrana A."/>
            <person name="Tang H."/>
            <person name="Ray J."/>
            <person name="Groenendijk J."/>
            <person name="Arikit S."/>
            <person name="Mathioni S.M."/>
            <person name="Nakano M."/>
            <person name="Shan H."/>
            <person name="Telgmann-Rauber A."/>
            <person name="Kanno A."/>
            <person name="Yue Z."/>
            <person name="Chen H."/>
            <person name="Li W."/>
            <person name="Chen Y."/>
            <person name="Xu X."/>
            <person name="Zhang Y."/>
            <person name="Luo S."/>
            <person name="Chen H."/>
            <person name="Gao J."/>
            <person name="Mao Z."/>
            <person name="Pires J.C."/>
            <person name="Luo M."/>
            <person name="Kudrna D."/>
            <person name="Wing R.A."/>
            <person name="Meyers B.C."/>
            <person name="Yi K."/>
            <person name="Kong H."/>
            <person name="Lavrijsen P."/>
            <person name="Sunseri F."/>
            <person name="Falavigna A."/>
            <person name="Ye Y."/>
            <person name="Leebens-Mack J.H."/>
            <person name="Chen G."/>
        </authorList>
    </citation>
    <scope>NUCLEOTIDE SEQUENCE [LARGE SCALE GENOMIC DNA]</scope>
    <source>
        <strain evidence="2">cv. DH0086</strain>
    </source>
</reference>
<dbReference type="Gramene" id="ONK66910">
    <property type="protein sequence ID" value="ONK66910"/>
    <property type="gene ID" value="A4U43_C06F13380"/>
</dbReference>
<evidence type="ECO:0000313" key="1">
    <source>
        <dbReference type="EMBL" id="ONK66910.1"/>
    </source>
</evidence>
<dbReference type="EMBL" id="CM007386">
    <property type="protein sequence ID" value="ONK66910.1"/>
    <property type="molecule type" value="Genomic_DNA"/>
</dbReference>
<evidence type="ECO:0000313" key="2">
    <source>
        <dbReference type="Proteomes" id="UP000243459"/>
    </source>
</evidence>
<accession>A0A5P1ES84</accession>
<dbReference type="AlphaFoldDB" id="A0A5P1ES84"/>
<proteinExistence type="predicted"/>
<protein>
    <submittedName>
        <fullName evidence="1">Uncharacterized protein</fullName>
    </submittedName>
</protein>
<organism evidence="1 2">
    <name type="scientific">Asparagus officinalis</name>
    <name type="common">Garden asparagus</name>
    <dbReference type="NCBI Taxonomy" id="4686"/>
    <lineage>
        <taxon>Eukaryota</taxon>
        <taxon>Viridiplantae</taxon>
        <taxon>Streptophyta</taxon>
        <taxon>Embryophyta</taxon>
        <taxon>Tracheophyta</taxon>
        <taxon>Spermatophyta</taxon>
        <taxon>Magnoliopsida</taxon>
        <taxon>Liliopsida</taxon>
        <taxon>Asparagales</taxon>
        <taxon>Asparagaceae</taxon>
        <taxon>Asparagoideae</taxon>
        <taxon>Asparagus</taxon>
    </lineage>
</organism>